<evidence type="ECO:0000256" key="3">
    <source>
        <dbReference type="ARBA" id="ARBA00023125"/>
    </source>
</evidence>
<dbReference type="Proteomes" id="UP000824176">
    <property type="component" value="Unassembled WGS sequence"/>
</dbReference>
<dbReference type="PROSITE" id="PS51898">
    <property type="entry name" value="TYR_RECOMBINASE"/>
    <property type="match status" value="1"/>
</dbReference>
<keyword evidence="3 5" id="KW-0238">DNA-binding</keyword>
<feature type="domain" description="Core-binding (CB)" evidence="7">
    <location>
        <begin position="114"/>
        <end position="193"/>
    </location>
</feature>
<comment type="caution">
    <text evidence="8">The sequence shown here is derived from an EMBL/GenBank/DDBJ whole genome shotgun (WGS) entry which is preliminary data.</text>
</comment>
<dbReference type="InterPro" id="IPR013762">
    <property type="entry name" value="Integrase-like_cat_sf"/>
</dbReference>
<dbReference type="PANTHER" id="PTHR30349:SF64">
    <property type="entry name" value="PROPHAGE INTEGRASE INTD-RELATED"/>
    <property type="match status" value="1"/>
</dbReference>
<organism evidence="8 9">
    <name type="scientific">Candidatus Mucispirillum faecigallinarum</name>
    <dbReference type="NCBI Taxonomy" id="2838699"/>
    <lineage>
        <taxon>Bacteria</taxon>
        <taxon>Pseudomonadati</taxon>
        <taxon>Deferribacterota</taxon>
        <taxon>Deferribacteres</taxon>
        <taxon>Deferribacterales</taxon>
        <taxon>Mucispirillaceae</taxon>
        <taxon>Mucispirillum</taxon>
    </lineage>
</organism>
<dbReference type="EMBL" id="DXAQ01000065">
    <property type="protein sequence ID" value="HIZ89123.1"/>
    <property type="molecule type" value="Genomic_DNA"/>
</dbReference>
<reference evidence="8" key="1">
    <citation type="journal article" date="2021" name="PeerJ">
        <title>Extensive microbial diversity within the chicken gut microbiome revealed by metagenomics and culture.</title>
        <authorList>
            <person name="Gilroy R."/>
            <person name="Ravi A."/>
            <person name="Getino M."/>
            <person name="Pursley I."/>
            <person name="Horton D.L."/>
            <person name="Alikhan N.F."/>
            <person name="Baker D."/>
            <person name="Gharbi K."/>
            <person name="Hall N."/>
            <person name="Watson M."/>
            <person name="Adriaenssens E.M."/>
            <person name="Foster-Nyarko E."/>
            <person name="Jarju S."/>
            <person name="Secka A."/>
            <person name="Antonio M."/>
            <person name="Oren A."/>
            <person name="Chaudhuri R.R."/>
            <person name="La Ragione R."/>
            <person name="Hildebrand F."/>
            <person name="Pallen M.J."/>
        </authorList>
    </citation>
    <scope>NUCLEOTIDE SEQUENCE</scope>
    <source>
        <strain evidence="8">ChiW4-1371</strain>
    </source>
</reference>
<dbReference type="InterPro" id="IPR002104">
    <property type="entry name" value="Integrase_catalytic"/>
</dbReference>
<accession>A0A9D2KCL5</accession>
<dbReference type="GO" id="GO:0006310">
    <property type="term" value="P:DNA recombination"/>
    <property type="evidence" value="ECO:0007669"/>
    <property type="project" value="UniProtKB-KW"/>
</dbReference>
<dbReference type="PANTHER" id="PTHR30349">
    <property type="entry name" value="PHAGE INTEGRASE-RELATED"/>
    <property type="match status" value="1"/>
</dbReference>
<evidence type="ECO:0000313" key="8">
    <source>
        <dbReference type="EMBL" id="HIZ89123.1"/>
    </source>
</evidence>
<keyword evidence="2" id="KW-0229">DNA integration</keyword>
<evidence type="ECO:0000256" key="1">
    <source>
        <dbReference type="ARBA" id="ARBA00008857"/>
    </source>
</evidence>
<dbReference type="InterPro" id="IPR004107">
    <property type="entry name" value="Integrase_SAM-like_N"/>
</dbReference>
<keyword evidence="4" id="KW-0233">DNA recombination</keyword>
<dbReference type="Pfam" id="PF00589">
    <property type="entry name" value="Phage_integrase"/>
    <property type="match status" value="1"/>
</dbReference>
<dbReference type="InterPro" id="IPR010998">
    <property type="entry name" value="Integrase_recombinase_N"/>
</dbReference>
<dbReference type="AlphaFoldDB" id="A0A9D2KCL5"/>
<dbReference type="PROSITE" id="PS51900">
    <property type="entry name" value="CB"/>
    <property type="match status" value="1"/>
</dbReference>
<dbReference type="Gene3D" id="1.10.443.10">
    <property type="entry name" value="Intergrase catalytic core"/>
    <property type="match status" value="1"/>
</dbReference>
<gene>
    <name evidence="8" type="ORF">H9804_04195</name>
</gene>
<dbReference type="Gene3D" id="1.10.150.130">
    <property type="match status" value="1"/>
</dbReference>
<name>A0A9D2KCL5_9BACT</name>
<dbReference type="Pfam" id="PF14659">
    <property type="entry name" value="Phage_int_SAM_3"/>
    <property type="match status" value="1"/>
</dbReference>
<protein>
    <submittedName>
        <fullName evidence="8">Site-specific integrase</fullName>
    </submittedName>
</protein>
<evidence type="ECO:0000256" key="4">
    <source>
        <dbReference type="ARBA" id="ARBA00023172"/>
    </source>
</evidence>
<evidence type="ECO:0000256" key="2">
    <source>
        <dbReference type="ARBA" id="ARBA00022908"/>
    </source>
</evidence>
<dbReference type="SUPFAM" id="SSF56349">
    <property type="entry name" value="DNA breaking-rejoining enzymes"/>
    <property type="match status" value="1"/>
</dbReference>
<dbReference type="InterPro" id="IPR050090">
    <property type="entry name" value="Tyrosine_recombinase_XerCD"/>
</dbReference>
<evidence type="ECO:0000256" key="5">
    <source>
        <dbReference type="PROSITE-ProRule" id="PRU01248"/>
    </source>
</evidence>
<sequence length="432" mass="49483">MVTTRVKNSTIFLRFSYYENGVANNVEVSSNFKCSGKGISTCRCEGHKSAIKLANAVSTAIDGNTFVFEKFFPHSLRTRKKYSSGLKSSSKSETVYGFKADTVTVNNVTYFNDSDFKKFTNNWLQNASLSKSTKHGYKNIITNYLIPAFGSMSLKDIKLSHIQSFQNKLVDKCSNKYINNIIGCLSSIMTYAVQNDIIDKNPCSQIKKQKVKLVTVMPYSSEDIDKILEYSKEYYPGWTLFFALGLFEGLRTGEIFALTWNDFKLLDEHNNLIQLKSKKALERALNDEAGGKLCVEISKTITSGELKNSTKTDITRILPIQSILKPYIREHLDKFYNNKIDYLFYNKSGEYYKRYPSAARKWNKILEACNIEHRQLYKNRHNFAINFLKAGATYNQTARMLGHTSSAMVINRYGNYQEDLSSMDFLINQKDK</sequence>
<dbReference type="InterPro" id="IPR044068">
    <property type="entry name" value="CB"/>
</dbReference>
<reference evidence="8" key="2">
    <citation type="submission" date="2021-04" db="EMBL/GenBank/DDBJ databases">
        <authorList>
            <person name="Gilroy R."/>
        </authorList>
    </citation>
    <scope>NUCLEOTIDE SEQUENCE</scope>
    <source>
        <strain evidence="8">ChiW4-1371</strain>
    </source>
</reference>
<comment type="similarity">
    <text evidence="1">Belongs to the 'phage' integrase family.</text>
</comment>
<feature type="domain" description="Tyr recombinase" evidence="6">
    <location>
        <begin position="214"/>
        <end position="431"/>
    </location>
</feature>
<dbReference type="GO" id="GO:0003677">
    <property type="term" value="F:DNA binding"/>
    <property type="evidence" value="ECO:0007669"/>
    <property type="project" value="UniProtKB-UniRule"/>
</dbReference>
<evidence type="ECO:0000313" key="9">
    <source>
        <dbReference type="Proteomes" id="UP000824176"/>
    </source>
</evidence>
<dbReference type="InterPro" id="IPR011010">
    <property type="entry name" value="DNA_brk_join_enz"/>
</dbReference>
<dbReference type="GO" id="GO:0015074">
    <property type="term" value="P:DNA integration"/>
    <property type="evidence" value="ECO:0007669"/>
    <property type="project" value="UniProtKB-KW"/>
</dbReference>
<evidence type="ECO:0000259" key="7">
    <source>
        <dbReference type="PROSITE" id="PS51900"/>
    </source>
</evidence>
<proteinExistence type="inferred from homology"/>
<evidence type="ECO:0000259" key="6">
    <source>
        <dbReference type="PROSITE" id="PS51898"/>
    </source>
</evidence>